<dbReference type="EMBL" id="CAAALY010062281">
    <property type="protein sequence ID" value="VEL23498.1"/>
    <property type="molecule type" value="Genomic_DNA"/>
</dbReference>
<organism evidence="2 3">
    <name type="scientific">Protopolystoma xenopodis</name>
    <dbReference type="NCBI Taxonomy" id="117903"/>
    <lineage>
        <taxon>Eukaryota</taxon>
        <taxon>Metazoa</taxon>
        <taxon>Spiralia</taxon>
        <taxon>Lophotrochozoa</taxon>
        <taxon>Platyhelminthes</taxon>
        <taxon>Monogenea</taxon>
        <taxon>Polyopisthocotylea</taxon>
        <taxon>Polystomatidea</taxon>
        <taxon>Polystomatidae</taxon>
        <taxon>Protopolystoma</taxon>
    </lineage>
</organism>
<comment type="caution">
    <text evidence="2">The sequence shown here is derived from an EMBL/GenBank/DDBJ whole genome shotgun (WGS) entry which is preliminary data.</text>
</comment>
<keyword evidence="3" id="KW-1185">Reference proteome</keyword>
<accession>A0A448WYT6</accession>
<name>A0A448WYT6_9PLAT</name>
<dbReference type="Proteomes" id="UP000784294">
    <property type="component" value="Unassembled WGS sequence"/>
</dbReference>
<proteinExistence type="predicted"/>
<dbReference type="AlphaFoldDB" id="A0A448WYT6"/>
<evidence type="ECO:0000313" key="2">
    <source>
        <dbReference type="EMBL" id="VEL23498.1"/>
    </source>
</evidence>
<protein>
    <submittedName>
        <fullName evidence="2">Uncharacterized protein</fullName>
    </submittedName>
</protein>
<sequence>MLGAQSAFAHIRRFLSSARPFCRAVRLRSSLCRARRDCGAGCPARRAVHLADACVSDHRRRRGGRSNDSPQGRQGWRTSRWQASKRFAGWHRSKQTSTPAGRSNIHASGALALLTRRSWDMIDTL</sequence>
<reference evidence="2" key="1">
    <citation type="submission" date="2018-11" db="EMBL/GenBank/DDBJ databases">
        <authorList>
            <consortium name="Pathogen Informatics"/>
        </authorList>
    </citation>
    <scope>NUCLEOTIDE SEQUENCE</scope>
</reference>
<feature type="compositionally biased region" description="Polar residues" evidence="1">
    <location>
        <begin position="66"/>
        <end position="81"/>
    </location>
</feature>
<gene>
    <name evidence="2" type="ORF">PXEA_LOCUS16938</name>
</gene>
<evidence type="ECO:0000256" key="1">
    <source>
        <dbReference type="SAM" id="MobiDB-lite"/>
    </source>
</evidence>
<evidence type="ECO:0000313" key="3">
    <source>
        <dbReference type="Proteomes" id="UP000784294"/>
    </source>
</evidence>
<feature type="region of interest" description="Disordered" evidence="1">
    <location>
        <begin position="57"/>
        <end position="81"/>
    </location>
</feature>